<protein>
    <recommendedName>
        <fullName evidence="4">3-hydroxy-3-methylglutaryl coenzyme A reductase</fullName>
        <shortName evidence="4">HMG-CoA reductase</shortName>
    </recommendedName>
</protein>
<dbReference type="InterPro" id="IPR009029">
    <property type="entry name" value="HMG_CoA_Rdtase_sub-bd_dom_sf"/>
</dbReference>
<gene>
    <name evidence="5" type="ORF">A3D03_01230</name>
</gene>
<dbReference type="InterPro" id="IPR009023">
    <property type="entry name" value="HMG_CoA_Rdtase_NAD(P)-bd_sf"/>
</dbReference>
<comment type="similarity">
    <text evidence="1 4">Belongs to the HMG-CoA reductase family.</text>
</comment>
<dbReference type="Gene3D" id="3.30.70.420">
    <property type="entry name" value="Hydroxymethylglutaryl-CoA reductase, class I/II, NAD/NADP-binding domain"/>
    <property type="match status" value="1"/>
</dbReference>
<evidence type="ECO:0000256" key="2">
    <source>
        <dbReference type="ARBA" id="ARBA00022857"/>
    </source>
</evidence>
<dbReference type="NCBIfam" id="TIGR00533">
    <property type="entry name" value="HMG_CoA_R_NADP"/>
    <property type="match status" value="1"/>
</dbReference>
<dbReference type="STRING" id="1798384.A3D03_01230"/>
<dbReference type="GO" id="GO:0008299">
    <property type="term" value="P:isoprenoid biosynthetic process"/>
    <property type="evidence" value="ECO:0007669"/>
    <property type="project" value="InterPro"/>
</dbReference>
<evidence type="ECO:0000313" key="5">
    <source>
        <dbReference type="EMBL" id="OGG20196.1"/>
    </source>
</evidence>
<dbReference type="PANTHER" id="PTHR10572">
    <property type="entry name" value="3-HYDROXY-3-METHYLGLUTARYL-COENZYME A REDUCTASE"/>
    <property type="match status" value="1"/>
</dbReference>
<evidence type="ECO:0000313" key="6">
    <source>
        <dbReference type="Proteomes" id="UP000177092"/>
    </source>
</evidence>
<dbReference type="PANTHER" id="PTHR10572:SF24">
    <property type="entry name" value="3-HYDROXY-3-METHYLGLUTARYL-COENZYME A REDUCTASE"/>
    <property type="match status" value="1"/>
</dbReference>
<evidence type="ECO:0000256" key="4">
    <source>
        <dbReference type="RuleBase" id="RU361219"/>
    </source>
</evidence>
<dbReference type="InterPro" id="IPR023074">
    <property type="entry name" value="HMG_CoA_Rdtase_cat_sf"/>
</dbReference>
<accession>A0A1F6A6G9</accession>
<dbReference type="PRINTS" id="PR00071">
    <property type="entry name" value="HMGCOARDTASE"/>
</dbReference>
<dbReference type="EMBL" id="MFJN01000053">
    <property type="protein sequence ID" value="OGG20196.1"/>
    <property type="molecule type" value="Genomic_DNA"/>
</dbReference>
<dbReference type="SUPFAM" id="SSF56542">
    <property type="entry name" value="Substrate-binding domain of HMG-CoA reductase"/>
    <property type="match status" value="1"/>
</dbReference>
<dbReference type="Pfam" id="PF00368">
    <property type="entry name" value="HMG-CoA_red"/>
    <property type="match status" value="1"/>
</dbReference>
<dbReference type="Proteomes" id="UP000177092">
    <property type="component" value="Unassembled WGS sequence"/>
</dbReference>
<sequence>MSLKNIKTIGERRKFLEKETGVTLEHISVFPDNLKIASEKNCENMIGAVQIPLGVAGPIKIRGNYARGEFYLPLATHEAALVASVNRGCKAVTLSGGVNVVVENAGITRGPVFQTKSLKDSHEFKDWLEKNFPRLAEIAQSTSSHLSLLKQKISIIGKNVFVRFSFDTSDAMGMNMATYATDKIASYIRQEIKVECLSLAGNFDLDKKPSYLNFSEGRGKKVWAEAVLSPQTVREVLKTTPEKIHKLAVTKCYLGSIMSGSLGFNAHFTNMIAAIFLATGQDAAHVVEGSLGITATDMSGGSLYISIYLPDLPVGTIGGGTGLPAQSEALRLLGVYGGRDGKNSMKLAEIIGAGVLAGELSLLASLAQGSLAQAHRKLSGHIKYE</sequence>
<evidence type="ECO:0000256" key="3">
    <source>
        <dbReference type="ARBA" id="ARBA00023002"/>
    </source>
</evidence>
<dbReference type="Gene3D" id="3.90.770.10">
    <property type="entry name" value="3-hydroxy-3-methylglutaryl-coenzyme A Reductase, Chain A, domain 2"/>
    <property type="match status" value="1"/>
</dbReference>
<dbReference type="PROSITE" id="PS50065">
    <property type="entry name" value="HMG_COA_REDUCTASE_4"/>
    <property type="match status" value="1"/>
</dbReference>
<organism evidence="5 6">
    <name type="scientific">Candidatus Gottesmanbacteria bacterium RIFCSPHIGHO2_02_FULL_40_13</name>
    <dbReference type="NCBI Taxonomy" id="1798384"/>
    <lineage>
        <taxon>Bacteria</taxon>
        <taxon>Candidatus Gottesmaniibacteriota</taxon>
    </lineage>
</organism>
<dbReference type="SUPFAM" id="SSF55035">
    <property type="entry name" value="NAD-binding domain of HMG-CoA reductase"/>
    <property type="match status" value="1"/>
</dbReference>
<dbReference type="InterPro" id="IPR023076">
    <property type="entry name" value="HMG_CoA_Rdtase_CS"/>
</dbReference>
<dbReference type="InterPro" id="IPR002202">
    <property type="entry name" value="HMG_CoA_Rdtase"/>
</dbReference>
<dbReference type="InterPro" id="IPR004554">
    <property type="entry name" value="HMG_CoA_Rdtase_eu_arc"/>
</dbReference>
<dbReference type="AlphaFoldDB" id="A0A1F6A6G9"/>
<dbReference type="CDD" id="cd00643">
    <property type="entry name" value="HMG-CoA_reductase_classI"/>
    <property type="match status" value="1"/>
</dbReference>
<evidence type="ECO:0000256" key="1">
    <source>
        <dbReference type="ARBA" id="ARBA00007661"/>
    </source>
</evidence>
<comment type="caution">
    <text evidence="5">The sequence shown here is derived from an EMBL/GenBank/DDBJ whole genome shotgun (WGS) entry which is preliminary data.</text>
</comment>
<name>A0A1F6A6G9_9BACT</name>
<proteinExistence type="inferred from homology"/>
<dbReference type="GO" id="GO:0004420">
    <property type="term" value="F:hydroxymethylglutaryl-CoA reductase (NADPH) activity"/>
    <property type="evidence" value="ECO:0007669"/>
    <property type="project" value="InterPro"/>
</dbReference>
<reference evidence="5 6" key="1">
    <citation type="journal article" date="2016" name="Nat. Commun.">
        <title>Thousands of microbial genomes shed light on interconnected biogeochemical processes in an aquifer system.</title>
        <authorList>
            <person name="Anantharaman K."/>
            <person name="Brown C.T."/>
            <person name="Hug L.A."/>
            <person name="Sharon I."/>
            <person name="Castelle C.J."/>
            <person name="Probst A.J."/>
            <person name="Thomas B.C."/>
            <person name="Singh A."/>
            <person name="Wilkins M.J."/>
            <person name="Karaoz U."/>
            <person name="Brodie E.L."/>
            <person name="Williams K.H."/>
            <person name="Hubbard S.S."/>
            <person name="Banfield J.F."/>
        </authorList>
    </citation>
    <scope>NUCLEOTIDE SEQUENCE [LARGE SCALE GENOMIC DNA]</scope>
</reference>
<keyword evidence="3 4" id="KW-0560">Oxidoreductase</keyword>
<dbReference type="PROSITE" id="PS00318">
    <property type="entry name" value="HMG_COA_REDUCTASE_2"/>
    <property type="match status" value="1"/>
</dbReference>
<dbReference type="PROSITE" id="PS00066">
    <property type="entry name" value="HMG_COA_REDUCTASE_1"/>
    <property type="match status" value="1"/>
</dbReference>
<keyword evidence="2" id="KW-0521">NADP</keyword>
<dbReference type="GO" id="GO:0016126">
    <property type="term" value="P:sterol biosynthetic process"/>
    <property type="evidence" value="ECO:0007669"/>
    <property type="project" value="TreeGrafter"/>
</dbReference>
<dbReference type="GO" id="GO:0015936">
    <property type="term" value="P:coenzyme A metabolic process"/>
    <property type="evidence" value="ECO:0007669"/>
    <property type="project" value="InterPro"/>
</dbReference>